<organism evidence="2 3">
    <name type="scientific">Polarella glacialis</name>
    <name type="common">Dinoflagellate</name>
    <dbReference type="NCBI Taxonomy" id="89957"/>
    <lineage>
        <taxon>Eukaryota</taxon>
        <taxon>Sar</taxon>
        <taxon>Alveolata</taxon>
        <taxon>Dinophyceae</taxon>
        <taxon>Suessiales</taxon>
        <taxon>Suessiaceae</taxon>
        <taxon>Polarella</taxon>
    </lineage>
</organism>
<evidence type="ECO:0000313" key="3">
    <source>
        <dbReference type="Proteomes" id="UP000654075"/>
    </source>
</evidence>
<dbReference type="GO" id="GO:0005759">
    <property type="term" value="C:mitochondrial matrix"/>
    <property type="evidence" value="ECO:0007669"/>
    <property type="project" value="TreeGrafter"/>
</dbReference>
<dbReference type="GO" id="GO:0035770">
    <property type="term" value="C:ribonucleoprotein granule"/>
    <property type="evidence" value="ECO:0007669"/>
    <property type="project" value="TreeGrafter"/>
</dbReference>
<name>A0A813FG48_POLGL</name>
<dbReference type="GO" id="GO:0000963">
    <property type="term" value="P:mitochondrial RNA processing"/>
    <property type="evidence" value="ECO:0007669"/>
    <property type="project" value="TreeGrafter"/>
</dbReference>
<dbReference type="GO" id="GO:0044528">
    <property type="term" value="P:regulation of mitochondrial mRNA stability"/>
    <property type="evidence" value="ECO:0007669"/>
    <property type="project" value="TreeGrafter"/>
</dbReference>
<dbReference type="PANTHER" id="PTHR21228">
    <property type="entry name" value="FAST LEU-RICH DOMAIN-CONTAINING"/>
    <property type="match status" value="1"/>
</dbReference>
<evidence type="ECO:0000313" key="2">
    <source>
        <dbReference type="EMBL" id="CAE8613426.1"/>
    </source>
</evidence>
<feature type="compositionally biased region" description="Low complexity" evidence="1">
    <location>
        <begin position="795"/>
        <end position="807"/>
    </location>
</feature>
<feature type="non-terminal residue" evidence="2">
    <location>
        <position position="899"/>
    </location>
</feature>
<evidence type="ECO:0000256" key="1">
    <source>
        <dbReference type="SAM" id="MobiDB-lite"/>
    </source>
</evidence>
<comment type="caution">
    <text evidence="2">The sequence shown here is derived from an EMBL/GenBank/DDBJ whole genome shotgun (WGS) entry which is preliminary data.</text>
</comment>
<feature type="region of interest" description="Disordered" evidence="1">
    <location>
        <begin position="876"/>
        <end position="899"/>
    </location>
</feature>
<feature type="region of interest" description="Disordered" evidence="1">
    <location>
        <begin position="793"/>
        <end position="813"/>
    </location>
</feature>
<reference evidence="2" key="1">
    <citation type="submission" date="2021-02" db="EMBL/GenBank/DDBJ databases">
        <authorList>
            <person name="Dougan E. K."/>
            <person name="Rhodes N."/>
            <person name="Thang M."/>
            <person name="Chan C."/>
        </authorList>
    </citation>
    <scope>NUCLEOTIDE SEQUENCE</scope>
</reference>
<sequence length="899" mass="95073">MRRAWAAFDAAPAELVRRARRSESAVGLAEVTDTLASAFPLGPSVSHGDFAQLLTELRRARARNAACWPAAAAEAAVRAPALSAGQAAQVAFALAFGPLDGIASSSSSSSSSVEPSQHRVEPPPVEPWTQLAARLTAVERDKVSLSDLRTAAAAFARVRYASDEFLMCVSDHLAAAVMASEPSEADSRAVSGVADALASLGRPLAKSSQEDAWNRIAGAASRSSQAFCPPHHLAALCGALALAEVPEGARNLALPALTAALLQEGNLSAMDVHGLLQSARFLSAAATAAGTGSGVVQKALSLTMEVAAGCSEGLSAKDAALLLNALARGLRKTLLLPEDHLVASSAKPPPDSEDKTGFLGPARALAERMAEHLRSGQASPRDAANALDALGRLSLRHQRILEGLAEYLPANLARFGPQDVVGVAVALGRLQESDEALLLAMAGLISRDLQRFSMGQLAHVYTAFARLRLNEVRTLQRVLDRCADPQAWKVFQPGDAVALLAAWGRLRAAHAGAFEAASRVLLEESPDGKQVPLECLGPTDLQEVVSAYARARWAYKPMLTAVADATSLDGIVPFEVTASVLVALCRLRWQHPALQHRALAAMLAAENSSRVPSLTMWAQVLHASVFLDTHGGMSPGCRLLWQRCCEVVARRLTELVVLDEKDPKDVVLGGRGDNLTLDAVSWQGDEEEDGDDEDNAQGVYRGRALAGHRETPQVWEKELLFGALSIAATLSSPAELASTPEIGRALAVVLTDCVPASPHLLLHSLLLQAEGGLLAASSMEPIRRPLQEVLEEAGLEPSSGSASAESGGESRHSERLQACHEQGHRGRQLPKEAHTVAKMLMRIGGHLAQPPIRQPWVVKSAGLGMQLLLPPGGPRYEEEPPCLTATRHRSEAADADLAD</sequence>
<dbReference type="Proteomes" id="UP000654075">
    <property type="component" value="Unassembled WGS sequence"/>
</dbReference>
<accession>A0A813FG48</accession>
<dbReference type="EMBL" id="CAJNNV010025256">
    <property type="protein sequence ID" value="CAE8613426.1"/>
    <property type="molecule type" value="Genomic_DNA"/>
</dbReference>
<dbReference type="GO" id="GO:0003723">
    <property type="term" value="F:RNA binding"/>
    <property type="evidence" value="ECO:0007669"/>
    <property type="project" value="TreeGrafter"/>
</dbReference>
<keyword evidence="3" id="KW-1185">Reference proteome</keyword>
<dbReference type="PANTHER" id="PTHR21228:SF40">
    <property type="entry name" value="LD45607P"/>
    <property type="match status" value="1"/>
</dbReference>
<gene>
    <name evidence="2" type="ORF">PGLA1383_LOCUS31194</name>
</gene>
<protein>
    <submittedName>
        <fullName evidence="2">Uncharacterized protein</fullName>
    </submittedName>
</protein>
<proteinExistence type="predicted"/>
<dbReference type="AlphaFoldDB" id="A0A813FG48"/>
<dbReference type="InterPro" id="IPR050870">
    <property type="entry name" value="FAST_kinase"/>
</dbReference>
<dbReference type="OrthoDB" id="430253at2759"/>